<proteinExistence type="predicted"/>
<evidence type="ECO:0000313" key="2">
    <source>
        <dbReference type="Proteomes" id="UP000515934"/>
    </source>
</evidence>
<dbReference type="Pfam" id="PF02452">
    <property type="entry name" value="PemK_toxin"/>
    <property type="match status" value="1"/>
</dbReference>
<dbReference type="InterPro" id="IPR003477">
    <property type="entry name" value="PemK-like"/>
</dbReference>
<evidence type="ECO:0008006" key="3">
    <source>
        <dbReference type="Google" id="ProtNLM"/>
    </source>
</evidence>
<protein>
    <recommendedName>
        <fullName evidence="3">Type II toxin-antitoxin system PemK/MazF family toxin</fullName>
    </recommendedName>
</protein>
<dbReference type="EMBL" id="CP060716">
    <property type="protein sequence ID" value="QNN63834.1"/>
    <property type="molecule type" value="Genomic_DNA"/>
</dbReference>
<organism evidence="1 2">
    <name type="scientific">Leucobacter denitrificans</name>
    <dbReference type="NCBI Taxonomy" id="683042"/>
    <lineage>
        <taxon>Bacteria</taxon>
        <taxon>Bacillati</taxon>
        <taxon>Actinomycetota</taxon>
        <taxon>Actinomycetes</taxon>
        <taxon>Micrococcales</taxon>
        <taxon>Microbacteriaceae</taxon>
        <taxon>Leucobacter</taxon>
    </lineage>
</organism>
<name>A0A7G9S7K9_9MICO</name>
<dbReference type="KEGG" id="ldn:H9L06_02055"/>
<gene>
    <name evidence="1" type="ORF">H9L06_02055</name>
</gene>
<dbReference type="GO" id="GO:0003677">
    <property type="term" value="F:DNA binding"/>
    <property type="evidence" value="ECO:0007669"/>
    <property type="project" value="InterPro"/>
</dbReference>
<accession>A0A7G9S7K9</accession>
<reference evidence="1 2" key="1">
    <citation type="submission" date="2020-08" db="EMBL/GenBank/DDBJ databases">
        <title>Genome sequence of Leucobacter denitrificans KACC 14055T.</title>
        <authorList>
            <person name="Hyun D.-W."/>
            <person name="Bae J.-W."/>
        </authorList>
    </citation>
    <scope>NUCLEOTIDE SEQUENCE [LARGE SCALE GENOMIC DNA]</scope>
    <source>
        <strain evidence="1 2">KACC 14055</strain>
    </source>
</reference>
<dbReference type="AlphaFoldDB" id="A0A7G9S7K9"/>
<evidence type="ECO:0000313" key="1">
    <source>
        <dbReference type="EMBL" id="QNN63834.1"/>
    </source>
</evidence>
<sequence>MREEDEASPGQFGEGRTRDLEVAAFSKIRLEYSPQPDGDPDPGEIVWTWVPYVENDGRGKDRPVLIIGRIDETTVVGCYLSTKQHRDFISIGTGAWDSQGRQSFLSPQRLLRVTHTGMRREGVQIDRQGFERAVAGIRDHYRLK</sequence>
<keyword evidence="2" id="KW-1185">Reference proteome</keyword>
<dbReference type="Proteomes" id="UP000515934">
    <property type="component" value="Chromosome"/>
</dbReference>